<reference evidence="1 2" key="1">
    <citation type="journal article" date="2024" name="G3 (Bethesda)">
        <title>Genome assembly of Hibiscus sabdariffa L. provides insights into metabolisms of medicinal natural products.</title>
        <authorList>
            <person name="Kim T."/>
        </authorList>
    </citation>
    <scope>NUCLEOTIDE SEQUENCE [LARGE SCALE GENOMIC DNA]</scope>
    <source>
        <strain evidence="1">TK-2024</strain>
        <tissue evidence="1">Old leaves</tissue>
    </source>
</reference>
<sequence>MGVSSILELSKRSVKGRSPMSIEETIRVLLQLSMDQMHVPQLGLISNQTRYLLMAELLLLGQVVVLAQLMITIMEFHCCSHACVGNPPSKQLWSCIDKF</sequence>
<proteinExistence type="predicted"/>
<evidence type="ECO:0000313" key="2">
    <source>
        <dbReference type="Proteomes" id="UP001472677"/>
    </source>
</evidence>
<evidence type="ECO:0000313" key="1">
    <source>
        <dbReference type="EMBL" id="KAK8486729.1"/>
    </source>
</evidence>
<organism evidence="1 2">
    <name type="scientific">Hibiscus sabdariffa</name>
    <name type="common">roselle</name>
    <dbReference type="NCBI Taxonomy" id="183260"/>
    <lineage>
        <taxon>Eukaryota</taxon>
        <taxon>Viridiplantae</taxon>
        <taxon>Streptophyta</taxon>
        <taxon>Embryophyta</taxon>
        <taxon>Tracheophyta</taxon>
        <taxon>Spermatophyta</taxon>
        <taxon>Magnoliopsida</taxon>
        <taxon>eudicotyledons</taxon>
        <taxon>Gunneridae</taxon>
        <taxon>Pentapetalae</taxon>
        <taxon>rosids</taxon>
        <taxon>malvids</taxon>
        <taxon>Malvales</taxon>
        <taxon>Malvaceae</taxon>
        <taxon>Malvoideae</taxon>
        <taxon>Hibiscus</taxon>
    </lineage>
</organism>
<dbReference type="Proteomes" id="UP001472677">
    <property type="component" value="Unassembled WGS sequence"/>
</dbReference>
<accession>A0ABR2A159</accession>
<protein>
    <submittedName>
        <fullName evidence="1">Uncharacterized protein</fullName>
    </submittedName>
</protein>
<gene>
    <name evidence="1" type="ORF">V6N12_041725</name>
</gene>
<name>A0ABR2A159_9ROSI</name>
<comment type="caution">
    <text evidence="1">The sequence shown here is derived from an EMBL/GenBank/DDBJ whole genome shotgun (WGS) entry which is preliminary data.</text>
</comment>
<dbReference type="EMBL" id="JBBPBM010001150">
    <property type="protein sequence ID" value="KAK8486729.1"/>
    <property type="molecule type" value="Genomic_DNA"/>
</dbReference>
<keyword evidence="2" id="KW-1185">Reference proteome</keyword>